<gene>
    <name evidence="3" type="ORF">OFUS_LOCUS7431</name>
</gene>
<dbReference type="EMBL" id="CAIIXF020000004">
    <property type="protein sequence ID" value="CAH1780786.1"/>
    <property type="molecule type" value="Genomic_DNA"/>
</dbReference>
<evidence type="ECO:0000313" key="4">
    <source>
        <dbReference type="Proteomes" id="UP000749559"/>
    </source>
</evidence>
<dbReference type="AlphaFoldDB" id="A0A8J1Y1S9"/>
<name>A0A8J1Y1S9_OWEFU</name>
<evidence type="ECO:0000256" key="1">
    <source>
        <dbReference type="SAM" id="MobiDB-lite"/>
    </source>
</evidence>
<proteinExistence type="predicted"/>
<comment type="caution">
    <text evidence="3">The sequence shown here is derived from an EMBL/GenBank/DDBJ whole genome shotgun (WGS) entry which is preliminary data.</text>
</comment>
<keyword evidence="2" id="KW-0732">Signal</keyword>
<dbReference type="Gene3D" id="3.50.4.10">
    <property type="entry name" value="Hepatocyte Growth Factor"/>
    <property type="match status" value="1"/>
</dbReference>
<dbReference type="PROSITE" id="PS50948">
    <property type="entry name" value="PAN"/>
    <property type="match status" value="1"/>
</dbReference>
<dbReference type="Proteomes" id="UP000749559">
    <property type="component" value="Unassembled WGS sequence"/>
</dbReference>
<protein>
    <submittedName>
        <fullName evidence="3">Uncharacterized protein</fullName>
    </submittedName>
</protein>
<sequence>MFKVFILAVIFMSIGNASARRRKNVETGPGPEFKTRPTKPTNGRQKPPGIGVDDEAVSETTTTAGKRLRESPDKDEAGPESITSHSPTEYYSGYAWRASYNTCLQGNGDVTETFTISASKKADAPEKCLQLCWKSSESCWSVDYRVNTVPNDNTQLVVTCILSQVSLVQDQFSGKVDVTCCEGWVHFERVSGWVWNEKQDVKIDGTMLNVKSTYAETFETCKEACAAETEFMCMSVEWKNAPKPAKEKSKKNRSKSKALTLQKNCHLQARWRSYPVQEFSIEVGNSYAEKTVGWAWTSVQEACITGHDTKMIGGVANIEDCKDHCRNELNFVCRSVEYKDGTCRLSLADSSDAFNYKQPCGTPGTEYSQKNL</sequence>
<evidence type="ECO:0000313" key="3">
    <source>
        <dbReference type="EMBL" id="CAH1780786.1"/>
    </source>
</evidence>
<dbReference type="CDD" id="cd01099">
    <property type="entry name" value="PAN_AP_HGF"/>
    <property type="match status" value="1"/>
</dbReference>
<dbReference type="SUPFAM" id="SSF57414">
    <property type="entry name" value="Hairpin loop containing domain-like"/>
    <property type="match status" value="1"/>
</dbReference>
<feature type="compositionally biased region" description="Basic and acidic residues" evidence="1">
    <location>
        <begin position="67"/>
        <end position="77"/>
    </location>
</feature>
<feature type="region of interest" description="Disordered" evidence="1">
    <location>
        <begin position="19"/>
        <end position="86"/>
    </location>
</feature>
<keyword evidence="4" id="KW-1185">Reference proteome</keyword>
<feature type="chain" id="PRO_5043377892" evidence="2">
    <location>
        <begin position="20"/>
        <end position="372"/>
    </location>
</feature>
<dbReference type="InterPro" id="IPR003609">
    <property type="entry name" value="Pan_app"/>
</dbReference>
<feature type="signal peptide" evidence="2">
    <location>
        <begin position="1"/>
        <end position="19"/>
    </location>
</feature>
<organism evidence="3 4">
    <name type="scientific">Owenia fusiformis</name>
    <name type="common">Polychaete worm</name>
    <dbReference type="NCBI Taxonomy" id="6347"/>
    <lineage>
        <taxon>Eukaryota</taxon>
        <taxon>Metazoa</taxon>
        <taxon>Spiralia</taxon>
        <taxon>Lophotrochozoa</taxon>
        <taxon>Annelida</taxon>
        <taxon>Polychaeta</taxon>
        <taxon>Sedentaria</taxon>
        <taxon>Canalipalpata</taxon>
        <taxon>Sabellida</taxon>
        <taxon>Oweniida</taxon>
        <taxon>Oweniidae</taxon>
        <taxon>Owenia</taxon>
    </lineage>
</organism>
<reference evidence="3" key="1">
    <citation type="submission" date="2022-03" db="EMBL/GenBank/DDBJ databases">
        <authorList>
            <person name="Martin C."/>
        </authorList>
    </citation>
    <scope>NUCLEOTIDE SEQUENCE</scope>
</reference>
<dbReference type="Pfam" id="PF00024">
    <property type="entry name" value="PAN_1"/>
    <property type="match status" value="1"/>
</dbReference>
<evidence type="ECO:0000256" key="2">
    <source>
        <dbReference type="SAM" id="SignalP"/>
    </source>
</evidence>
<accession>A0A8J1Y1S9</accession>